<evidence type="ECO:0000256" key="4">
    <source>
        <dbReference type="ARBA" id="ARBA00023163"/>
    </source>
</evidence>
<gene>
    <name evidence="7" type="ORF">B2G88_08460</name>
</gene>
<dbReference type="SUPFAM" id="SSF46689">
    <property type="entry name" value="Homeodomain-like"/>
    <property type="match status" value="1"/>
</dbReference>
<dbReference type="PANTHER" id="PTHR30055:SF234">
    <property type="entry name" value="HTH-TYPE TRANSCRIPTIONAL REGULATOR BETI"/>
    <property type="match status" value="1"/>
</dbReference>
<dbReference type="GO" id="GO:0003700">
    <property type="term" value="F:DNA-binding transcription factor activity"/>
    <property type="evidence" value="ECO:0007669"/>
    <property type="project" value="TreeGrafter"/>
</dbReference>
<dbReference type="GO" id="GO:0000976">
    <property type="term" value="F:transcription cis-regulatory region binding"/>
    <property type="evidence" value="ECO:0007669"/>
    <property type="project" value="TreeGrafter"/>
</dbReference>
<dbReference type="InterPro" id="IPR009057">
    <property type="entry name" value="Homeodomain-like_sf"/>
</dbReference>
<dbReference type="InterPro" id="IPR036271">
    <property type="entry name" value="Tet_transcr_reg_TetR-rel_C_sf"/>
</dbReference>
<accession>A0A202E845</accession>
<comment type="caution">
    <text evidence="7">The sequence shown here is derived from an EMBL/GenBank/DDBJ whole genome shotgun (WGS) entry which is preliminary data.</text>
</comment>
<keyword evidence="2" id="KW-0805">Transcription regulation</keyword>
<reference evidence="7 8" key="1">
    <citation type="submission" date="2017-02" db="EMBL/GenBank/DDBJ databases">
        <title>Natronthermophilus aegyptiacus gen. nov.,sp. nov., an aerobic, extremely halophilic alkalithermophilic archaeon isolated from the athalassohaline Wadi An Natrun, Egypt.</title>
        <authorList>
            <person name="Zhao B."/>
        </authorList>
    </citation>
    <scope>NUCLEOTIDE SEQUENCE [LARGE SCALE GENOMIC DNA]</scope>
    <source>
        <strain evidence="7 8">CGMCC 1.3597</strain>
    </source>
</reference>
<sequence length="201" mass="23437">MKNNPFDDVDGTQAEILKATYQALFNHGYSELTIKRIGDQFDKSPSLIYHHYDDKDALVLACLEYLLESFESELIDDSIENPRERLEESIFWSVDPTFDAEAERFFTMMLELRARSTHDAAYRTYFERNDRIMHAYFVDVIQEGIETGVFREVDPDAVAETLLTLIVGAVHRRSSVESELSLDKLQVEVQMYLNRRLYKCT</sequence>
<keyword evidence="3 5" id="KW-0238">DNA-binding</keyword>
<dbReference type="InterPro" id="IPR001647">
    <property type="entry name" value="HTH_TetR"/>
</dbReference>
<name>A0A202E845_9EURY</name>
<feature type="DNA-binding region" description="H-T-H motif" evidence="5">
    <location>
        <begin position="33"/>
        <end position="52"/>
    </location>
</feature>
<feature type="domain" description="HTH tetR-type" evidence="6">
    <location>
        <begin position="10"/>
        <end position="70"/>
    </location>
</feature>
<evidence type="ECO:0000313" key="7">
    <source>
        <dbReference type="EMBL" id="OVE84432.1"/>
    </source>
</evidence>
<dbReference type="InterPro" id="IPR039538">
    <property type="entry name" value="BetI_C"/>
</dbReference>
<proteinExistence type="predicted"/>
<dbReference type="RefSeq" id="WP_054862856.1">
    <property type="nucleotide sequence ID" value="NZ_MWPH01000002.1"/>
</dbReference>
<evidence type="ECO:0000256" key="5">
    <source>
        <dbReference type="PROSITE-ProRule" id="PRU00335"/>
    </source>
</evidence>
<keyword evidence="8" id="KW-1185">Reference proteome</keyword>
<dbReference type="Gene3D" id="1.10.357.10">
    <property type="entry name" value="Tetracycline Repressor, domain 2"/>
    <property type="match status" value="1"/>
</dbReference>
<dbReference type="InterPro" id="IPR050109">
    <property type="entry name" value="HTH-type_TetR-like_transc_reg"/>
</dbReference>
<keyword evidence="1" id="KW-0678">Repressor</keyword>
<dbReference type="PROSITE" id="PS50977">
    <property type="entry name" value="HTH_TETR_2"/>
    <property type="match status" value="1"/>
</dbReference>
<evidence type="ECO:0000259" key="6">
    <source>
        <dbReference type="PROSITE" id="PS50977"/>
    </source>
</evidence>
<dbReference type="SUPFAM" id="SSF48498">
    <property type="entry name" value="Tetracyclin repressor-like, C-terminal domain"/>
    <property type="match status" value="1"/>
</dbReference>
<dbReference type="Pfam" id="PF13977">
    <property type="entry name" value="TetR_C_6"/>
    <property type="match status" value="1"/>
</dbReference>
<dbReference type="Proteomes" id="UP000196084">
    <property type="component" value="Unassembled WGS sequence"/>
</dbReference>
<protein>
    <recommendedName>
        <fullName evidence="6">HTH tetR-type domain-containing protein</fullName>
    </recommendedName>
</protein>
<dbReference type="Pfam" id="PF00440">
    <property type="entry name" value="TetR_N"/>
    <property type="match status" value="1"/>
</dbReference>
<dbReference type="EMBL" id="MWPH01000002">
    <property type="protein sequence ID" value="OVE84432.1"/>
    <property type="molecule type" value="Genomic_DNA"/>
</dbReference>
<keyword evidence="4" id="KW-0804">Transcription</keyword>
<evidence type="ECO:0000313" key="8">
    <source>
        <dbReference type="Proteomes" id="UP000196084"/>
    </source>
</evidence>
<evidence type="ECO:0000256" key="2">
    <source>
        <dbReference type="ARBA" id="ARBA00023015"/>
    </source>
</evidence>
<dbReference type="OrthoDB" id="135877at2157"/>
<dbReference type="AlphaFoldDB" id="A0A202E845"/>
<evidence type="ECO:0000256" key="1">
    <source>
        <dbReference type="ARBA" id="ARBA00022491"/>
    </source>
</evidence>
<organism evidence="7 8">
    <name type="scientific">Natronolimnobius baerhuensis</name>
    <dbReference type="NCBI Taxonomy" id="253108"/>
    <lineage>
        <taxon>Archaea</taxon>
        <taxon>Methanobacteriati</taxon>
        <taxon>Methanobacteriota</taxon>
        <taxon>Stenosarchaea group</taxon>
        <taxon>Halobacteria</taxon>
        <taxon>Halobacteriales</taxon>
        <taxon>Natrialbaceae</taxon>
        <taxon>Natronolimnobius</taxon>
    </lineage>
</organism>
<dbReference type="PANTHER" id="PTHR30055">
    <property type="entry name" value="HTH-TYPE TRANSCRIPTIONAL REGULATOR RUTR"/>
    <property type="match status" value="1"/>
</dbReference>
<evidence type="ECO:0000256" key="3">
    <source>
        <dbReference type="ARBA" id="ARBA00023125"/>
    </source>
</evidence>